<sequence>MSSGNNMIPAMSMYGRDLDHHHHHNSYNQLPPSVNPNNSNMLSGYPIMYPNHQHNHPAGDLLTLQMQLQSNTSNNENDSTLAALQRNWIALQQNHHGHSSIHHPSPMGLQGDEMSYMRNLLPINGSNSSPSPLHSNQPSLMDTLKLGSTIDSQSLQHHHGNNMQPSILDNGNGNISTSPSGRLQISMNSSNNVLGIGMGNMSNLSGVNVDIVPGSGMICMNNNNPTNVGNNINNNMEWQGGIPIRNIPDLMTMLDLSDIPPHVQIPKYYEGIKISLGEAGREILRCYINQRGIRGKFMSSSNLQQLLRVAHQCGLWNAAVRLHLEFIGEIPMTASHAEMRKYKSLQTKRRLSKRISVLSKFGAPVVRRADGEETIEYRDGMKLSLGVDGRKLLLKRIREARSSRESEINSLFSKYGLKYSQLRNATIHELCRMAYVCGLWEEAVKLHFQHIRKKAHETSSNHVESGSDDDNSDLDMNKDRDDVIPNSFLQQIHSPNIDLLNSGNSNIAASGLHSSIHGHPPMHSHPSHLQHPHNVPVHNISNHHHNHTIHPSLSRPLPISTSDHLNFDDYRNYILDTDGSSSNGNTINTSNINSGTNLNISISEIKNSLKSVNPNDNNKNNSMLNIRTTGALGTGIGSNSIDNIYSDPINSSHSDFDDYSLLSASLRKRSEDLKTDTMENKNGITTASNINIYSNNGSDNRDNNIKSNSKDIHIHTNSGQSSPIDNINNSNGSLSVTFGGGTSHQNNLNDSNPNINHPNTSSFLMDTLTGILGDEVISSNMNDKILHINSDNSCISSSNLSNTIKSNSDGLNIVSNNISKNMPQLSAVAVVAAAKAATAQAVSKYSIQCNDNNRHEPFGVLGHLSTTHESTDIPNSNLFLISSHTHHSNSYSSSSTSASAIDQDINISMNHRRDDAINTTNSKSDNLKVNNKIYYQSESLHYLHNIDSTKNNDVSNISNNMDSGPIIVSRGLTSQSTTDTSIESGN</sequence>
<dbReference type="RefSeq" id="XP_002140935.1">
    <property type="nucleotide sequence ID" value="XM_002140899.1"/>
</dbReference>
<evidence type="ECO:0000313" key="3">
    <source>
        <dbReference type="Proteomes" id="UP000001460"/>
    </source>
</evidence>
<name>B6AEG9_CRYMR</name>
<organism evidence="2 3">
    <name type="scientific">Cryptosporidium muris (strain RN66)</name>
    <dbReference type="NCBI Taxonomy" id="441375"/>
    <lineage>
        <taxon>Eukaryota</taxon>
        <taxon>Sar</taxon>
        <taxon>Alveolata</taxon>
        <taxon>Apicomplexa</taxon>
        <taxon>Conoidasida</taxon>
        <taxon>Coccidia</taxon>
        <taxon>Eucoccidiorida</taxon>
        <taxon>Eimeriorina</taxon>
        <taxon>Cryptosporidiidae</taxon>
        <taxon>Cryptosporidium</taxon>
    </lineage>
</organism>
<dbReference type="eggNOG" id="ENOG502SH10">
    <property type="taxonomic scope" value="Eukaryota"/>
</dbReference>
<evidence type="ECO:0000256" key="1">
    <source>
        <dbReference type="SAM" id="MobiDB-lite"/>
    </source>
</evidence>
<dbReference type="VEuPathDB" id="CryptoDB:CMU_012600"/>
<evidence type="ECO:0000313" key="2">
    <source>
        <dbReference type="EMBL" id="EEA06586.1"/>
    </source>
</evidence>
<dbReference type="OMA" id="CTEITAQ"/>
<gene>
    <name evidence="2" type="ORF">CMU_012600</name>
</gene>
<protein>
    <submittedName>
        <fullName evidence="2">Uncharacterized protein</fullName>
    </submittedName>
</protein>
<proteinExistence type="predicted"/>
<keyword evidence="3" id="KW-1185">Reference proteome</keyword>
<feature type="compositionally biased region" description="Polar residues" evidence="1">
    <location>
        <begin position="715"/>
        <end position="726"/>
    </location>
</feature>
<feature type="region of interest" description="Disordered" evidence="1">
    <location>
        <begin position="455"/>
        <end position="480"/>
    </location>
</feature>
<reference evidence="2" key="1">
    <citation type="submission" date="2008-06" db="EMBL/GenBank/DDBJ databases">
        <authorList>
            <person name="Lorenzi H."/>
            <person name="Inman J."/>
            <person name="Miller J."/>
            <person name="Schobel S."/>
            <person name="Amedeo P."/>
            <person name="Caler E.V."/>
            <person name="da Silva J."/>
        </authorList>
    </citation>
    <scope>NUCLEOTIDE SEQUENCE [LARGE SCALE GENOMIC DNA]</scope>
    <source>
        <strain evidence="2">RN66</strain>
    </source>
</reference>
<feature type="region of interest" description="Disordered" evidence="1">
    <location>
        <begin position="510"/>
        <end position="532"/>
    </location>
</feature>
<dbReference type="Proteomes" id="UP000001460">
    <property type="component" value="Unassembled WGS sequence"/>
</dbReference>
<feature type="compositionally biased region" description="Basic residues" evidence="1">
    <location>
        <begin position="520"/>
        <end position="531"/>
    </location>
</feature>
<dbReference type="OrthoDB" id="343102at2759"/>
<feature type="region of interest" description="Disordered" evidence="1">
    <location>
        <begin position="694"/>
        <end position="726"/>
    </location>
</feature>
<dbReference type="GeneID" id="6996300"/>
<dbReference type="AlphaFoldDB" id="B6AEG9"/>
<dbReference type="EMBL" id="DS989730">
    <property type="protein sequence ID" value="EEA06586.1"/>
    <property type="molecule type" value="Genomic_DNA"/>
</dbReference>
<accession>B6AEG9</accession>
<feature type="compositionally biased region" description="Basic and acidic residues" evidence="1">
    <location>
        <begin position="699"/>
        <end position="714"/>
    </location>
</feature>